<dbReference type="EMBL" id="SRXU01000001">
    <property type="protein sequence ID" value="TGX46374.1"/>
    <property type="molecule type" value="Genomic_DNA"/>
</dbReference>
<feature type="signal peptide" evidence="1">
    <location>
        <begin position="1"/>
        <end position="21"/>
    </location>
</feature>
<dbReference type="InterPro" id="IPR001466">
    <property type="entry name" value="Beta-lactam-related"/>
</dbReference>
<dbReference type="InterPro" id="IPR050491">
    <property type="entry name" value="AmpC-like"/>
</dbReference>
<dbReference type="Proteomes" id="UP000309848">
    <property type="component" value="Unassembled WGS sequence"/>
</dbReference>
<protein>
    <submittedName>
        <fullName evidence="3">Class A beta-lactamase-related serine hydrolase</fullName>
    </submittedName>
</protein>
<sequence length="508" mass="54986">MDRRSLLLGIGAASLSGAAKAADAQIPPRRGASSFPLADELDERIYKAMRRLSAATGLAVAVYSPDGTYARGFGVTELRAGRPVDADTCFYIGSSTKPLTALTLATMAHRGALDLAAPIARWAEAAPFPAEVRAGEVTLRHLLAHISGISCDPIGFRVAFSGQHDPATLWRLLAACTVDTEAPPGTFHYTNIGYNIATLLTDRHFGRPWQDMLERELFGPARMRHASARMSRARREGWPVARPHVALPEGVTPIGLQKDDATMHSAGGVIMSAHDAVRWLELMSEAGAIGGRQIVPAAAVLATRAPIAALRAEFAGYTRTAYGLGWYHVPFRDELMLHHLGGFAGARAHVSYIPARRIGVAAFVNDSSAATELTDAIADYVYDRTARRADAVQVFDARIEQLVIARDRLYAKITADRAARAARRSTLTRPMQEYAGRYCNDAFGEIEVSASARSLDIHFGAMRALAEPSPEPETVRVELVPMQGERIGFVDGGSALRYRGAIYTRIRA</sequence>
<dbReference type="GO" id="GO:0016787">
    <property type="term" value="F:hydrolase activity"/>
    <property type="evidence" value="ECO:0007669"/>
    <property type="project" value="UniProtKB-KW"/>
</dbReference>
<keyword evidence="3" id="KW-0378">Hydrolase</keyword>
<organism evidence="3 4">
    <name type="scientific">Sphingomonas naasensis</name>
    <dbReference type="NCBI Taxonomy" id="1344951"/>
    <lineage>
        <taxon>Bacteria</taxon>
        <taxon>Pseudomonadati</taxon>
        <taxon>Pseudomonadota</taxon>
        <taxon>Alphaproteobacteria</taxon>
        <taxon>Sphingomonadales</taxon>
        <taxon>Sphingomonadaceae</taxon>
        <taxon>Sphingomonas</taxon>
    </lineage>
</organism>
<gene>
    <name evidence="3" type="ORF">E5A74_04285</name>
</gene>
<dbReference type="PANTHER" id="PTHR46825">
    <property type="entry name" value="D-ALANYL-D-ALANINE-CARBOXYPEPTIDASE/ENDOPEPTIDASE AMPH"/>
    <property type="match status" value="1"/>
</dbReference>
<keyword evidence="1" id="KW-0732">Signal</keyword>
<evidence type="ECO:0000259" key="2">
    <source>
        <dbReference type="Pfam" id="PF00144"/>
    </source>
</evidence>
<dbReference type="PANTHER" id="PTHR46825:SF15">
    <property type="entry name" value="BETA-LACTAMASE-RELATED DOMAIN-CONTAINING PROTEIN"/>
    <property type="match status" value="1"/>
</dbReference>
<comment type="caution">
    <text evidence="3">The sequence shown here is derived from an EMBL/GenBank/DDBJ whole genome shotgun (WGS) entry which is preliminary data.</text>
</comment>
<name>A0A4S1WSJ1_9SPHN</name>
<dbReference type="SUPFAM" id="SSF56601">
    <property type="entry name" value="beta-lactamase/transpeptidase-like"/>
    <property type="match status" value="1"/>
</dbReference>
<dbReference type="AlphaFoldDB" id="A0A4S1WSJ1"/>
<dbReference type="Gene3D" id="3.40.710.10">
    <property type="entry name" value="DD-peptidase/beta-lactamase superfamily"/>
    <property type="match status" value="1"/>
</dbReference>
<feature type="chain" id="PRO_5020942159" evidence="1">
    <location>
        <begin position="22"/>
        <end position="508"/>
    </location>
</feature>
<feature type="domain" description="Beta-lactamase-related" evidence="2">
    <location>
        <begin position="49"/>
        <end position="370"/>
    </location>
</feature>
<dbReference type="InterPro" id="IPR012338">
    <property type="entry name" value="Beta-lactam/transpept-like"/>
</dbReference>
<dbReference type="OrthoDB" id="5377981at2"/>
<evidence type="ECO:0000313" key="3">
    <source>
        <dbReference type="EMBL" id="TGX46374.1"/>
    </source>
</evidence>
<evidence type="ECO:0000256" key="1">
    <source>
        <dbReference type="SAM" id="SignalP"/>
    </source>
</evidence>
<dbReference type="Gene3D" id="2.40.128.600">
    <property type="match status" value="1"/>
</dbReference>
<proteinExistence type="predicted"/>
<reference evidence="3 4" key="1">
    <citation type="submission" date="2019-04" db="EMBL/GenBank/DDBJ databases">
        <title>Sphingomonas psychrotolerans sp. nov., isolated from soil in the Tianshan Mountains, Xinjiang, China.</title>
        <authorList>
            <person name="Luo Y."/>
            <person name="Sheng H."/>
        </authorList>
    </citation>
    <scope>NUCLEOTIDE SEQUENCE [LARGE SCALE GENOMIC DNA]</scope>
    <source>
        <strain evidence="3 4">KIS18-15</strain>
    </source>
</reference>
<evidence type="ECO:0000313" key="4">
    <source>
        <dbReference type="Proteomes" id="UP000309848"/>
    </source>
</evidence>
<keyword evidence="4" id="KW-1185">Reference proteome</keyword>
<accession>A0A4S1WSJ1</accession>
<dbReference type="Pfam" id="PF00144">
    <property type="entry name" value="Beta-lactamase"/>
    <property type="match status" value="1"/>
</dbReference>